<feature type="compositionally biased region" description="Basic and acidic residues" evidence="3">
    <location>
        <begin position="723"/>
        <end position="732"/>
    </location>
</feature>
<dbReference type="GO" id="GO:0005524">
    <property type="term" value="F:ATP binding"/>
    <property type="evidence" value="ECO:0007669"/>
    <property type="project" value="UniProtKB-KW"/>
</dbReference>
<dbReference type="GO" id="GO:0030687">
    <property type="term" value="C:preribosome, large subunit precursor"/>
    <property type="evidence" value="ECO:0007669"/>
    <property type="project" value="TreeGrafter"/>
</dbReference>
<dbReference type="Proteomes" id="UP000235965">
    <property type="component" value="Unassembled WGS sequence"/>
</dbReference>
<feature type="compositionally biased region" description="Basic and acidic residues" evidence="3">
    <location>
        <begin position="510"/>
        <end position="521"/>
    </location>
</feature>
<feature type="compositionally biased region" description="Acidic residues" evidence="3">
    <location>
        <begin position="554"/>
        <end position="565"/>
    </location>
</feature>
<dbReference type="Gene3D" id="3.40.50.410">
    <property type="entry name" value="von Willebrand factor, type A domain"/>
    <property type="match status" value="1"/>
</dbReference>
<gene>
    <name evidence="5" type="ORF">B7P43_G08852</name>
</gene>
<dbReference type="GO" id="GO:0000055">
    <property type="term" value="P:ribosomal large subunit export from nucleus"/>
    <property type="evidence" value="ECO:0007669"/>
    <property type="project" value="TreeGrafter"/>
</dbReference>
<reference evidence="5 6" key="1">
    <citation type="submission" date="2017-12" db="EMBL/GenBank/DDBJ databases">
        <title>Hemimetabolous genomes reveal molecular basis of termite eusociality.</title>
        <authorList>
            <person name="Harrison M.C."/>
            <person name="Jongepier E."/>
            <person name="Robertson H.M."/>
            <person name="Arning N."/>
            <person name="Bitard-Feildel T."/>
            <person name="Chao H."/>
            <person name="Childers C.P."/>
            <person name="Dinh H."/>
            <person name="Doddapaneni H."/>
            <person name="Dugan S."/>
            <person name="Gowin J."/>
            <person name="Greiner C."/>
            <person name="Han Y."/>
            <person name="Hu H."/>
            <person name="Hughes D.S.T."/>
            <person name="Huylmans A.-K."/>
            <person name="Kemena C."/>
            <person name="Kremer L.P.M."/>
            <person name="Lee S.L."/>
            <person name="Lopez-Ezquerra A."/>
            <person name="Mallet L."/>
            <person name="Monroy-Kuhn J.M."/>
            <person name="Moser A."/>
            <person name="Murali S.C."/>
            <person name="Muzny D.M."/>
            <person name="Otani S."/>
            <person name="Piulachs M.-D."/>
            <person name="Poelchau M."/>
            <person name="Qu J."/>
            <person name="Schaub F."/>
            <person name="Wada-Katsumata A."/>
            <person name="Worley K.C."/>
            <person name="Xie Q."/>
            <person name="Ylla G."/>
            <person name="Poulsen M."/>
            <person name="Gibbs R.A."/>
            <person name="Schal C."/>
            <person name="Richards S."/>
            <person name="Belles X."/>
            <person name="Korb J."/>
            <person name="Bornberg-Bauer E."/>
        </authorList>
    </citation>
    <scope>NUCLEOTIDE SEQUENCE [LARGE SCALE GENOMIC DNA]</scope>
    <source>
        <tissue evidence="5">Whole body</tissue>
    </source>
</reference>
<feature type="compositionally biased region" description="Acidic residues" evidence="3">
    <location>
        <begin position="598"/>
        <end position="608"/>
    </location>
</feature>
<dbReference type="SMART" id="SM00327">
    <property type="entry name" value="VWA"/>
    <property type="match status" value="1"/>
</dbReference>
<proteinExistence type="predicted"/>
<feature type="compositionally biased region" description="Basic and acidic residues" evidence="3">
    <location>
        <begin position="441"/>
        <end position="460"/>
    </location>
</feature>
<evidence type="ECO:0000313" key="6">
    <source>
        <dbReference type="Proteomes" id="UP000235965"/>
    </source>
</evidence>
<keyword evidence="6" id="KW-1185">Reference proteome</keyword>
<dbReference type="InParanoid" id="A0A2J7RJD5"/>
<feature type="compositionally biased region" description="Basic and acidic residues" evidence="3">
    <location>
        <begin position="529"/>
        <end position="553"/>
    </location>
</feature>
<evidence type="ECO:0000259" key="4">
    <source>
        <dbReference type="PROSITE" id="PS50234"/>
    </source>
</evidence>
<feature type="compositionally biased region" description="Basic and acidic residues" evidence="3">
    <location>
        <begin position="671"/>
        <end position="703"/>
    </location>
</feature>
<feature type="compositionally biased region" description="Acidic residues" evidence="3">
    <location>
        <begin position="820"/>
        <end position="836"/>
    </location>
</feature>
<feature type="compositionally biased region" description="Basic and acidic residues" evidence="3">
    <location>
        <begin position="762"/>
        <end position="798"/>
    </location>
</feature>
<dbReference type="STRING" id="105785.A0A2J7RJD5"/>
<dbReference type="EMBL" id="NEVH01002992">
    <property type="protein sequence ID" value="PNF40948.1"/>
    <property type="molecule type" value="Genomic_DNA"/>
</dbReference>
<feature type="compositionally biased region" description="Basic and acidic residues" evidence="3">
    <location>
        <begin position="837"/>
        <end position="857"/>
    </location>
</feature>
<feature type="compositionally biased region" description="Basic and acidic residues" evidence="3">
    <location>
        <begin position="649"/>
        <end position="664"/>
    </location>
</feature>
<comment type="caution">
    <text evidence="5">The sequence shown here is derived from an EMBL/GenBank/DDBJ whole genome shotgun (WGS) entry which is preliminary data.</text>
</comment>
<dbReference type="InterPro" id="IPR036465">
    <property type="entry name" value="vWFA_dom_sf"/>
</dbReference>
<dbReference type="PANTHER" id="PTHR48103">
    <property type="entry name" value="MIDASIN-RELATED"/>
    <property type="match status" value="1"/>
</dbReference>
<name>A0A2J7RJD5_9NEOP</name>
<dbReference type="GO" id="GO:0005634">
    <property type="term" value="C:nucleus"/>
    <property type="evidence" value="ECO:0007669"/>
    <property type="project" value="TreeGrafter"/>
</dbReference>
<feature type="compositionally biased region" description="Acidic residues" evidence="3">
    <location>
        <begin position="579"/>
        <end position="590"/>
    </location>
</feature>
<keyword evidence="2" id="KW-0067">ATP-binding</keyword>
<dbReference type="InterPro" id="IPR002035">
    <property type="entry name" value="VWF_A"/>
</dbReference>
<feature type="compositionally biased region" description="Acidic residues" evidence="3">
    <location>
        <begin position="877"/>
        <end position="896"/>
    </location>
</feature>
<dbReference type="PANTHER" id="PTHR48103:SF2">
    <property type="entry name" value="MIDASIN"/>
    <property type="match status" value="1"/>
</dbReference>
<feature type="compositionally biased region" description="Basic and acidic residues" evidence="3">
    <location>
        <begin position="566"/>
        <end position="575"/>
    </location>
</feature>
<feature type="compositionally biased region" description="Basic and acidic residues" evidence="3">
    <location>
        <begin position="609"/>
        <end position="630"/>
    </location>
</feature>
<organism evidence="5 6">
    <name type="scientific">Cryptotermes secundus</name>
    <dbReference type="NCBI Taxonomy" id="105785"/>
    <lineage>
        <taxon>Eukaryota</taxon>
        <taxon>Metazoa</taxon>
        <taxon>Ecdysozoa</taxon>
        <taxon>Arthropoda</taxon>
        <taxon>Hexapoda</taxon>
        <taxon>Insecta</taxon>
        <taxon>Pterygota</taxon>
        <taxon>Neoptera</taxon>
        <taxon>Polyneoptera</taxon>
        <taxon>Dictyoptera</taxon>
        <taxon>Blattodea</taxon>
        <taxon>Blattoidea</taxon>
        <taxon>Termitoidae</taxon>
        <taxon>Kalotermitidae</taxon>
        <taxon>Cryptotermitinae</taxon>
        <taxon>Cryptotermes</taxon>
    </lineage>
</organism>
<feature type="compositionally biased region" description="Acidic residues" evidence="3">
    <location>
        <begin position="461"/>
        <end position="479"/>
    </location>
</feature>
<feature type="compositionally biased region" description="Basic and acidic residues" evidence="3">
    <location>
        <begin position="480"/>
        <end position="493"/>
    </location>
</feature>
<dbReference type="GO" id="GO:0000027">
    <property type="term" value="P:ribosomal large subunit assembly"/>
    <property type="evidence" value="ECO:0007669"/>
    <property type="project" value="TreeGrafter"/>
</dbReference>
<evidence type="ECO:0000256" key="3">
    <source>
        <dbReference type="SAM" id="MobiDB-lite"/>
    </source>
</evidence>
<feature type="region of interest" description="Disordered" evidence="3">
    <location>
        <begin position="387"/>
        <end position="936"/>
    </location>
</feature>
<dbReference type="CDD" id="cd01460">
    <property type="entry name" value="vWA_midasin"/>
    <property type="match status" value="1"/>
</dbReference>
<evidence type="ECO:0000313" key="5">
    <source>
        <dbReference type="EMBL" id="PNF40948.1"/>
    </source>
</evidence>
<dbReference type="OrthoDB" id="422220at2759"/>
<feature type="compositionally biased region" description="Basic and acidic residues" evidence="3">
    <location>
        <begin position="918"/>
        <end position="933"/>
    </location>
</feature>
<sequence>MEETAIVLPRQSVLQSWLERLKALLVTCTICLEQFRIFLYCCPSHEERDINSDMAVPALELSEFPAIVQATKGDHTWNLAEEKVKYLLSAVSKLKYTMEKSEIVPSSLYGTKVRAAGSTAQSNMLMSHAQCELLVNGYSQMEEFANDIGTLKTVFEQPNKAECQESGPQVAEDSQTARGVNPMISSLIWLQQHMLEESTEFSLSTSSLQAGASVAESGTVPRSTEQDATVKDFREETEKLLKNLLVAVQDVYKKCNEKSEEGMKQTKDVENNVDEGNQIEGGQLKVFESLSASLSMFRMSQINEGLHLLMQKLVTILDAEGVQEGNVCKRLLLLCLPCLDQLVLFYQFFVTQQVALYRVSCKLLSVLLAIFLELAQKGFCIPPELAASEEESQKDSAAGGQGLGEGEGEKDISDQMESEEQLEDARPKGEEKTEENEDCKEEEKGIEMSEDFEGRVQDFEQKEDEEGDSDEENDEEEPDKEMGETDAGADRLDQQIWGSDSEDEGEENKDDERGSGEKVGEPELAANEGDSKPEGESDEEITRKQEPKRKEINEMDDPDENDDQIDPYHGKHEPQPEPEPLDLPEDLQLDDGERKDGADEDGQDENPFDIDKMKEQRVPDEEKMEKSKDEDLPEEEEQIDSDDEETEEGREKEQECEESWKSDSADAEGGGSKDEEKAGDEPKVEPEKEIQEERAKPSQDHPAEIPAEPAAEMDQAYGSKDQVTADKDRDKNTIGLQPPEESSAEGKNDKQGVGQAQAEQTDTGHHGDVTAHEDNVQTGDSQKEQNIRRRQHLQESDSNRSLGEISEPVKKKLRMVNMTVEEEREEQEEEEEEEGGPENHKNADIYQHIREAKKKFDTQALDAATKEQAEKQPVPNLEEESGEEPKEDDSMELEDDTVPHEDEVPIRSSENVSGNKKHSQEESERASGERVDEGGDAEMCVQVDGDQVETLGAARGSETTFHTVPGEIMADASQKDLMSPEDYHALRSQLESQLATWSQPPPDEEAVRAWELFSAVTSGLARDLSEQLRLVLEPTRASRLRGDYRTGRRISMRKVIPYIASQFRKDKIWLRRTKPSKREYQIVLAIDDSSSMADNHSKELAFESLALVSRALTLLEAGELAVISFGETPRVLHQLGNPFTEKSGASLLQKFSFEQKNTRVGQLVDFATTVFTANRSRPLSSNERAQLLVIVSDGRVMSEGPDKVKQAVRRAKQSGIFMVFVIVDNPESKDSILDIQQPIFSGTKCLGFSSYLDSFPFPFYLILRDINALPSVLSDALRQWFELVTNMDK</sequence>
<dbReference type="Pfam" id="PF00092">
    <property type="entry name" value="VWA"/>
    <property type="match status" value="1"/>
</dbReference>
<dbReference type="SUPFAM" id="SSF53300">
    <property type="entry name" value="vWA-like"/>
    <property type="match status" value="1"/>
</dbReference>
<dbReference type="PROSITE" id="PS50234">
    <property type="entry name" value="VWFA"/>
    <property type="match status" value="1"/>
</dbReference>
<accession>A0A2J7RJD5</accession>
<keyword evidence="1" id="KW-0547">Nucleotide-binding</keyword>
<feature type="compositionally biased region" description="Acidic residues" evidence="3">
    <location>
        <begin position="631"/>
        <end position="648"/>
    </location>
</feature>
<evidence type="ECO:0000256" key="1">
    <source>
        <dbReference type="ARBA" id="ARBA00022741"/>
    </source>
</evidence>
<feature type="compositionally biased region" description="Acidic residues" evidence="3">
    <location>
        <begin position="500"/>
        <end position="509"/>
    </location>
</feature>
<dbReference type="FunFam" id="3.40.50.410:FF:000028">
    <property type="entry name" value="Midasin"/>
    <property type="match status" value="1"/>
</dbReference>
<evidence type="ECO:0000256" key="2">
    <source>
        <dbReference type="ARBA" id="ARBA00022840"/>
    </source>
</evidence>
<feature type="domain" description="VWFA" evidence="4">
    <location>
        <begin position="1081"/>
        <end position="1277"/>
    </location>
</feature>
<protein>
    <recommendedName>
        <fullName evidence="4">VWFA domain-containing protein</fullName>
    </recommendedName>
</protein>